<organism evidence="2">
    <name type="scientific">Drosophila persimilis</name>
    <name type="common">Fruit fly</name>
    <dbReference type="NCBI Taxonomy" id="7234"/>
    <lineage>
        <taxon>Eukaryota</taxon>
        <taxon>Metazoa</taxon>
        <taxon>Ecdysozoa</taxon>
        <taxon>Arthropoda</taxon>
        <taxon>Hexapoda</taxon>
        <taxon>Insecta</taxon>
        <taxon>Pterygota</taxon>
        <taxon>Neoptera</taxon>
        <taxon>Endopterygota</taxon>
        <taxon>Diptera</taxon>
        <taxon>Brachycera</taxon>
        <taxon>Muscomorpha</taxon>
        <taxon>Ephydroidea</taxon>
        <taxon>Drosophilidae</taxon>
        <taxon>Drosophila</taxon>
        <taxon>Sophophora</taxon>
    </lineage>
</organism>
<evidence type="ECO:0000313" key="2">
    <source>
        <dbReference type="Proteomes" id="UP000008744"/>
    </source>
</evidence>
<protein>
    <submittedName>
        <fullName evidence="1">GL12344</fullName>
    </submittedName>
</protein>
<sequence>MKPTAKQRQGGIGTEETRRACTLGFVNAEDNMERDNTELGDWVHTKANAIIVAPRCTGRELVREQCRLQLWRGSISRLPPRGTELASEWL</sequence>
<dbReference type="Proteomes" id="UP000008744">
    <property type="component" value="Unassembled WGS sequence"/>
</dbReference>
<accession>B4GM88</accession>
<keyword evidence="2" id="KW-1185">Reference proteome</keyword>
<evidence type="ECO:0000313" key="1">
    <source>
        <dbReference type="EMBL" id="EDW37962.1"/>
    </source>
</evidence>
<dbReference type="AlphaFoldDB" id="B4GM88"/>
<reference evidence="1 2" key="1">
    <citation type="journal article" date="2007" name="Nature">
        <title>Evolution of genes and genomes on the Drosophila phylogeny.</title>
        <authorList>
            <consortium name="Drosophila 12 Genomes Consortium"/>
            <person name="Clark A.G."/>
            <person name="Eisen M.B."/>
            <person name="Smith D.R."/>
            <person name="Bergman C.M."/>
            <person name="Oliver B."/>
            <person name="Markow T.A."/>
            <person name="Kaufman T.C."/>
            <person name="Kellis M."/>
            <person name="Gelbart W."/>
            <person name="Iyer V.N."/>
            <person name="Pollard D.A."/>
            <person name="Sackton T.B."/>
            <person name="Larracuente A.M."/>
            <person name="Singh N.D."/>
            <person name="Abad J.P."/>
            <person name="Abt D.N."/>
            <person name="Adryan B."/>
            <person name="Aguade M."/>
            <person name="Akashi H."/>
            <person name="Anderson W.W."/>
            <person name="Aquadro C.F."/>
            <person name="Ardell D.H."/>
            <person name="Arguello R."/>
            <person name="Artieri C.G."/>
            <person name="Barbash D.A."/>
            <person name="Barker D."/>
            <person name="Barsanti P."/>
            <person name="Batterham P."/>
            <person name="Batzoglou S."/>
            <person name="Begun D."/>
            <person name="Bhutkar A."/>
            <person name="Blanco E."/>
            <person name="Bosak S.A."/>
            <person name="Bradley R.K."/>
            <person name="Brand A.D."/>
            <person name="Brent M.R."/>
            <person name="Brooks A.N."/>
            <person name="Brown R.H."/>
            <person name="Butlin R.K."/>
            <person name="Caggese C."/>
            <person name="Calvi B.R."/>
            <person name="Bernardo de Carvalho A."/>
            <person name="Caspi A."/>
            <person name="Castrezana S."/>
            <person name="Celniker S.E."/>
            <person name="Chang J.L."/>
            <person name="Chapple C."/>
            <person name="Chatterji S."/>
            <person name="Chinwalla A."/>
            <person name="Civetta A."/>
            <person name="Clifton S.W."/>
            <person name="Comeron J.M."/>
            <person name="Costello J.C."/>
            <person name="Coyne J.A."/>
            <person name="Daub J."/>
            <person name="David R.G."/>
            <person name="Delcher A.L."/>
            <person name="Delehaunty K."/>
            <person name="Do C.B."/>
            <person name="Ebling H."/>
            <person name="Edwards K."/>
            <person name="Eickbush T."/>
            <person name="Evans J.D."/>
            <person name="Filipski A."/>
            <person name="Findeiss S."/>
            <person name="Freyhult E."/>
            <person name="Fulton L."/>
            <person name="Fulton R."/>
            <person name="Garcia A.C."/>
            <person name="Gardiner A."/>
            <person name="Garfield D.A."/>
            <person name="Garvin B.E."/>
            <person name="Gibson G."/>
            <person name="Gilbert D."/>
            <person name="Gnerre S."/>
            <person name="Godfrey J."/>
            <person name="Good R."/>
            <person name="Gotea V."/>
            <person name="Gravely B."/>
            <person name="Greenberg A.J."/>
            <person name="Griffiths-Jones S."/>
            <person name="Gross S."/>
            <person name="Guigo R."/>
            <person name="Gustafson E.A."/>
            <person name="Haerty W."/>
            <person name="Hahn M.W."/>
            <person name="Halligan D.L."/>
            <person name="Halpern A.L."/>
            <person name="Halter G.M."/>
            <person name="Han M.V."/>
            <person name="Heger A."/>
            <person name="Hillier L."/>
            <person name="Hinrichs A.S."/>
            <person name="Holmes I."/>
            <person name="Hoskins R.A."/>
            <person name="Hubisz M.J."/>
            <person name="Hultmark D."/>
            <person name="Huntley M.A."/>
            <person name="Jaffe D.B."/>
            <person name="Jagadeeshan S."/>
            <person name="Jeck W.R."/>
            <person name="Johnson J."/>
            <person name="Jones C.D."/>
            <person name="Jordan W.C."/>
            <person name="Karpen G.H."/>
            <person name="Kataoka E."/>
            <person name="Keightley P.D."/>
            <person name="Kheradpour P."/>
            <person name="Kirkness E.F."/>
            <person name="Koerich L.B."/>
            <person name="Kristiansen K."/>
            <person name="Kudrna D."/>
            <person name="Kulathinal R.J."/>
            <person name="Kumar S."/>
            <person name="Kwok R."/>
            <person name="Lander E."/>
            <person name="Langley C.H."/>
            <person name="Lapoint R."/>
            <person name="Lazzaro B.P."/>
            <person name="Lee S.J."/>
            <person name="Levesque L."/>
            <person name="Li R."/>
            <person name="Lin C.F."/>
            <person name="Lin M.F."/>
            <person name="Lindblad-Toh K."/>
            <person name="Llopart A."/>
            <person name="Long M."/>
            <person name="Low L."/>
            <person name="Lozovsky E."/>
            <person name="Lu J."/>
            <person name="Luo M."/>
            <person name="Machado C.A."/>
            <person name="Makalowski W."/>
            <person name="Marzo M."/>
            <person name="Matsuda M."/>
            <person name="Matzkin L."/>
            <person name="McAllister B."/>
            <person name="McBride C.S."/>
            <person name="McKernan B."/>
            <person name="McKernan K."/>
            <person name="Mendez-Lago M."/>
            <person name="Minx P."/>
            <person name="Mollenhauer M.U."/>
            <person name="Montooth K."/>
            <person name="Mount S.M."/>
            <person name="Mu X."/>
            <person name="Myers E."/>
            <person name="Negre B."/>
            <person name="Newfeld S."/>
            <person name="Nielsen R."/>
            <person name="Noor M.A."/>
            <person name="O'Grady P."/>
            <person name="Pachter L."/>
            <person name="Papaceit M."/>
            <person name="Parisi M.J."/>
            <person name="Parisi M."/>
            <person name="Parts L."/>
            <person name="Pedersen J.S."/>
            <person name="Pesole G."/>
            <person name="Phillippy A.M."/>
            <person name="Ponting C.P."/>
            <person name="Pop M."/>
            <person name="Porcelli D."/>
            <person name="Powell J.R."/>
            <person name="Prohaska S."/>
            <person name="Pruitt K."/>
            <person name="Puig M."/>
            <person name="Quesneville H."/>
            <person name="Ram K.R."/>
            <person name="Rand D."/>
            <person name="Rasmussen M.D."/>
            <person name="Reed L.K."/>
            <person name="Reenan R."/>
            <person name="Reily A."/>
            <person name="Remington K.A."/>
            <person name="Rieger T.T."/>
            <person name="Ritchie M.G."/>
            <person name="Robin C."/>
            <person name="Rogers Y.H."/>
            <person name="Rohde C."/>
            <person name="Rozas J."/>
            <person name="Rubenfield M.J."/>
            <person name="Ruiz A."/>
            <person name="Russo S."/>
            <person name="Salzberg S.L."/>
            <person name="Sanchez-Gracia A."/>
            <person name="Saranga D.J."/>
            <person name="Sato H."/>
            <person name="Schaeffer S.W."/>
            <person name="Schatz M.C."/>
            <person name="Schlenke T."/>
            <person name="Schwartz R."/>
            <person name="Segarra C."/>
            <person name="Singh R.S."/>
            <person name="Sirot L."/>
            <person name="Sirota M."/>
            <person name="Sisneros N.B."/>
            <person name="Smith C.D."/>
            <person name="Smith T.F."/>
            <person name="Spieth J."/>
            <person name="Stage D.E."/>
            <person name="Stark A."/>
            <person name="Stephan W."/>
            <person name="Strausberg R.L."/>
            <person name="Strempel S."/>
            <person name="Sturgill D."/>
            <person name="Sutton G."/>
            <person name="Sutton G.G."/>
            <person name="Tao W."/>
            <person name="Teichmann S."/>
            <person name="Tobari Y.N."/>
            <person name="Tomimura Y."/>
            <person name="Tsolas J.M."/>
            <person name="Valente V.L."/>
            <person name="Venter E."/>
            <person name="Venter J.C."/>
            <person name="Vicario S."/>
            <person name="Vieira F.G."/>
            <person name="Vilella A.J."/>
            <person name="Villasante A."/>
            <person name="Walenz B."/>
            <person name="Wang J."/>
            <person name="Wasserman M."/>
            <person name="Watts T."/>
            <person name="Wilson D."/>
            <person name="Wilson R.K."/>
            <person name="Wing R.A."/>
            <person name="Wolfner M.F."/>
            <person name="Wong A."/>
            <person name="Wong G.K."/>
            <person name="Wu C.I."/>
            <person name="Wu G."/>
            <person name="Yamamoto D."/>
            <person name="Yang H.P."/>
            <person name="Yang S.P."/>
            <person name="Yorke J.A."/>
            <person name="Yoshida K."/>
            <person name="Zdobnov E."/>
            <person name="Zhang P."/>
            <person name="Zhang Y."/>
            <person name="Zimin A.V."/>
            <person name="Baldwin J."/>
            <person name="Abdouelleil A."/>
            <person name="Abdulkadir J."/>
            <person name="Abebe A."/>
            <person name="Abera B."/>
            <person name="Abreu J."/>
            <person name="Acer S.C."/>
            <person name="Aftuck L."/>
            <person name="Alexander A."/>
            <person name="An P."/>
            <person name="Anderson E."/>
            <person name="Anderson S."/>
            <person name="Arachi H."/>
            <person name="Azer M."/>
            <person name="Bachantsang P."/>
            <person name="Barry A."/>
            <person name="Bayul T."/>
            <person name="Berlin A."/>
            <person name="Bessette D."/>
            <person name="Bloom T."/>
            <person name="Blye J."/>
            <person name="Boguslavskiy L."/>
            <person name="Bonnet C."/>
            <person name="Boukhgalter B."/>
            <person name="Bourzgui I."/>
            <person name="Brown A."/>
            <person name="Cahill P."/>
            <person name="Channer S."/>
            <person name="Cheshatsang Y."/>
            <person name="Chuda L."/>
            <person name="Citroen M."/>
            <person name="Collymore A."/>
            <person name="Cooke P."/>
            <person name="Costello M."/>
            <person name="D'Aco K."/>
            <person name="Daza R."/>
            <person name="De Haan G."/>
            <person name="DeGray S."/>
            <person name="DeMaso C."/>
            <person name="Dhargay N."/>
            <person name="Dooley K."/>
            <person name="Dooley E."/>
            <person name="Doricent M."/>
            <person name="Dorje P."/>
            <person name="Dorjee K."/>
            <person name="Dupes A."/>
            <person name="Elong R."/>
            <person name="Falk J."/>
            <person name="Farina A."/>
            <person name="Faro S."/>
            <person name="Ferguson D."/>
            <person name="Fisher S."/>
            <person name="Foley C.D."/>
            <person name="Franke A."/>
            <person name="Friedrich D."/>
            <person name="Gadbois L."/>
            <person name="Gearin G."/>
            <person name="Gearin C.R."/>
            <person name="Giannoukos G."/>
            <person name="Goode T."/>
            <person name="Graham J."/>
            <person name="Grandbois E."/>
            <person name="Grewal S."/>
            <person name="Gyaltsen K."/>
            <person name="Hafez N."/>
            <person name="Hagos B."/>
            <person name="Hall J."/>
            <person name="Henson C."/>
            <person name="Hollinger A."/>
            <person name="Honan T."/>
            <person name="Huard M.D."/>
            <person name="Hughes L."/>
            <person name="Hurhula B."/>
            <person name="Husby M.E."/>
            <person name="Kamat A."/>
            <person name="Kanga B."/>
            <person name="Kashin S."/>
            <person name="Khazanovich D."/>
            <person name="Kisner P."/>
            <person name="Lance K."/>
            <person name="Lara M."/>
            <person name="Lee W."/>
            <person name="Lennon N."/>
            <person name="Letendre F."/>
            <person name="LeVine R."/>
            <person name="Lipovsky A."/>
            <person name="Liu X."/>
            <person name="Liu J."/>
            <person name="Liu S."/>
            <person name="Lokyitsang T."/>
            <person name="Lokyitsang Y."/>
            <person name="Lubonja R."/>
            <person name="Lui A."/>
            <person name="MacDonald P."/>
            <person name="Magnisalis V."/>
            <person name="Maru K."/>
            <person name="Matthews C."/>
            <person name="McCusker W."/>
            <person name="McDonough S."/>
            <person name="Mehta T."/>
            <person name="Meldrim J."/>
            <person name="Meneus L."/>
            <person name="Mihai O."/>
            <person name="Mihalev A."/>
            <person name="Mihova T."/>
            <person name="Mittelman R."/>
            <person name="Mlenga V."/>
            <person name="Montmayeur A."/>
            <person name="Mulrain L."/>
            <person name="Navidi A."/>
            <person name="Naylor J."/>
            <person name="Negash T."/>
            <person name="Nguyen T."/>
            <person name="Nguyen N."/>
            <person name="Nicol R."/>
            <person name="Norbu C."/>
            <person name="Norbu N."/>
            <person name="Novod N."/>
            <person name="O'Neill B."/>
            <person name="Osman S."/>
            <person name="Markiewicz E."/>
            <person name="Oyono O.L."/>
            <person name="Patti C."/>
            <person name="Phunkhang P."/>
            <person name="Pierre F."/>
            <person name="Priest M."/>
            <person name="Raghuraman S."/>
            <person name="Rege F."/>
            <person name="Reyes R."/>
            <person name="Rise C."/>
            <person name="Rogov P."/>
            <person name="Ross K."/>
            <person name="Ryan E."/>
            <person name="Settipalli S."/>
            <person name="Shea T."/>
            <person name="Sherpa N."/>
            <person name="Shi L."/>
            <person name="Shih D."/>
            <person name="Sparrow T."/>
            <person name="Spaulding J."/>
            <person name="Stalker J."/>
            <person name="Stange-Thomann N."/>
            <person name="Stavropoulos S."/>
            <person name="Stone C."/>
            <person name="Strader C."/>
            <person name="Tesfaye S."/>
            <person name="Thomson T."/>
            <person name="Thoulutsang Y."/>
            <person name="Thoulutsang D."/>
            <person name="Topham K."/>
            <person name="Topping I."/>
            <person name="Tsamla T."/>
            <person name="Vassiliev H."/>
            <person name="Vo A."/>
            <person name="Wangchuk T."/>
            <person name="Wangdi T."/>
            <person name="Weiand M."/>
            <person name="Wilkinson J."/>
            <person name="Wilson A."/>
            <person name="Yadav S."/>
            <person name="Young G."/>
            <person name="Yu Q."/>
            <person name="Zembek L."/>
            <person name="Zhong D."/>
            <person name="Zimmer A."/>
            <person name="Zwirko Z."/>
            <person name="Jaffe D.B."/>
            <person name="Alvarez P."/>
            <person name="Brockman W."/>
            <person name="Butler J."/>
            <person name="Chin C."/>
            <person name="Gnerre S."/>
            <person name="Grabherr M."/>
            <person name="Kleber M."/>
            <person name="Mauceli E."/>
            <person name="MacCallum I."/>
        </authorList>
    </citation>
    <scope>NUCLEOTIDE SEQUENCE [LARGE SCALE GENOMIC DNA]</scope>
    <source>
        <strain evidence="2">MSH-3 / Tucson 14011-0111.49</strain>
    </source>
</reference>
<dbReference type="HOGENOM" id="CLU_2443163_0_0_1"/>
<dbReference type="EMBL" id="CH479185">
    <property type="protein sequence ID" value="EDW37962.1"/>
    <property type="molecule type" value="Genomic_DNA"/>
</dbReference>
<name>B4GM88_DROPE</name>
<proteinExistence type="predicted"/>
<gene>
    <name evidence="1" type="primary">Dper\GL12344</name>
    <name evidence="1" type="ORF">Dper_GL12344</name>
</gene>